<gene>
    <name evidence="1" type="ORF">AG1IA_09139</name>
</gene>
<reference evidence="1 2" key="1">
    <citation type="journal article" date="2013" name="Nat. Commun.">
        <title>The evolution and pathogenic mechanisms of the rice sheath blight pathogen.</title>
        <authorList>
            <person name="Zheng A."/>
            <person name="Lin R."/>
            <person name="Xu L."/>
            <person name="Qin P."/>
            <person name="Tang C."/>
            <person name="Ai P."/>
            <person name="Zhang D."/>
            <person name="Liu Y."/>
            <person name="Sun Z."/>
            <person name="Feng H."/>
            <person name="Wang Y."/>
            <person name="Chen Y."/>
            <person name="Liang X."/>
            <person name="Fu R."/>
            <person name="Li Q."/>
            <person name="Zhang J."/>
            <person name="Yu X."/>
            <person name="Xie Z."/>
            <person name="Ding L."/>
            <person name="Guan P."/>
            <person name="Tang J."/>
            <person name="Liang Y."/>
            <person name="Wang S."/>
            <person name="Deng Q."/>
            <person name="Li S."/>
            <person name="Zhu J."/>
            <person name="Wang L."/>
            <person name="Liu H."/>
            <person name="Li P."/>
        </authorList>
    </citation>
    <scope>NUCLEOTIDE SEQUENCE [LARGE SCALE GENOMIC DNA]</scope>
    <source>
        <strain evidence="2">AG-1 IA</strain>
    </source>
</reference>
<dbReference type="HOGENOM" id="CLU_2063078_0_0_1"/>
<dbReference type="AlphaFoldDB" id="L8WFW2"/>
<protein>
    <submittedName>
        <fullName evidence="1">Uncharacterized protein</fullName>
    </submittedName>
</protein>
<evidence type="ECO:0000313" key="1">
    <source>
        <dbReference type="EMBL" id="ELU36835.1"/>
    </source>
</evidence>
<dbReference type="EMBL" id="AFRT01003036">
    <property type="protein sequence ID" value="ELU36835.1"/>
    <property type="molecule type" value="Genomic_DNA"/>
</dbReference>
<comment type="caution">
    <text evidence="1">The sequence shown here is derived from an EMBL/GenBank/DDBJ whole genome shotgun (WGS) entry which is preliminary data.</text>
</comment>
<organism evidence="1 2">
    <name type="scientific">Thanatephorus cucumeris (strain AG1-IA)</name>
    <name type="common">Rice sheath blight fungus</name>
    <name type="synonym">Rhizoctonia solani</name>
    <dbReference type="NCBI Taxonomy" id="983506"/>
    <lineage>
        <taxon>Eukaryota</taxon>
        <taxon>Fungi</taxon>
        <taxon>Dikarya</taxon>
        <taxon>Basidiomycota</taxon>
        <taxon>Agaricomycotina</taxon>
        <taxon>Agaricomycetes</taxon>
        <taxon>Cantharellales</taxon>
        <taxon>Ceratobasidiaceae</taxon>
        <taxon>Rhizoctonia</taxon>
        <taxon>Rhizoctonia solani AG-1</taxon>
    </lineage>
</organism>
<name>L8WFW2_THACA</name>
<evidence type="ECO:0000313" key="2">
    <source>
        <dbReference type="Proteomes" id="UP000011668"/>
    </source>
</evidence>
<dbReference type="Proteomes" id="UP000011668">
    <property type="component" value="Unassembled WGS sequence"/>
</dbReference>
<keyword evidence="2" id="KW-1185">Reference proteome</keyword>
<proteinExistence type="predicted"/>
<accession>L8WFW2</accession>
<sequence length="119" mass="12877">MGSAMGCGTGSSSLGCWGDTCIGRDREVGSSGYEGMSVSGVTIRVGQDWGVVRGVSSLVKRGCQSGRAWYYGAVNRIEAGEIREGWRTPQRARTRRTLVDGWVQFGRIDTEKGNDVRVI</sequence>